<accession>A0A9W6GK59</accession>
<dbReference type="Proteomes" id="UP001144471">
    <property type="component" value="Unassembled WGS sequence"/>
</dbReference>
<evidence type="ECO:0000313" key="2">
    <source>
        <dbReference type="EMBL" id="GLI55251.1"/>
    </source>
</evidence>
<proteinExistence type="predicted"/>
<dbReference type="EMBL" id="BSDY01000003">
    <property type="protein sequence ID" value="GLI55251.1"/>
    <property type="molecule type" value="Genomic_DNA"/>
</dbReference>
<evidence type="ECO:0000313" key="3">
    <source>
        <dbReference type="Proteomes" id="UP001144471"/>
    </source>
</evidence>
<feature type="chain" id="PRO_5040816567" evidence="1">
    <location>
        <begin position="19"/>
        <end position="199"/>
    </location>
</feature>
<sequence length="199" mass="23140">MKKITLALALVLAVNAFGEGFRNVEWGSDLATVKKSEKNKKMEVSKDVQDYGKYHWERQLYSFEDSMKSAGKFNVEYVMLKDKLIKGSYTQKIKDGDLTNYTKMQKILVDKYGAPQGSAERSSLVSKDGKEVRETEVILTWFGEKTRIDMKLINNERYQISYLPTDEKIIKFVEESGLERERAKEKELMKDSEYIKNFI</sequence>
<comment type="caution">
    <text evidence="2">The sequence shown here is derived from an EMBL/GenBank/DDBJ whole genome shotgun (WGS) entry which is preliminary data.</text>
</comment>
<name>A0A9W6GK59_9FUSO</name>
<evidence type="ECO:0000256" key="1">
    <source>
        <dbReference type="SAM" id="SignalP"/>
    </source>
</evidence>
<keyword evidence="1" id="KW-0732">Signal</keyword>
<feature type="signal peptide" evidence="1">
    <location>
        <begin position="1"/>
        <end position="18"/>
    </location>
</feature>
<gene>
    <name evidence="2" type="ORF">PM10SUCC1_07660</name>
</gene>
<dbReference type="RefSeq" id="WP_281833585.1">
    <property type="nucleotide sequence ID" value="NZ_BSDY01000003.1"/>
</dbReference>
<keyword evidence="3" id="KW-1185">Reference proteome</keyword>
<organism evidence="2 3">
    <name type="scientific">Propionigenium maris DSM 9537</name>
    <dbReference type="NCBI Taxonomy" id="1123000"/>
    <lineage>
        <taxon>Bacteria</taxon>
        <taxon>Fusobacteriati</taxon>
        <taxon>Fusobacteriota</taxon>
        <taxon>Fusobacteriia</taxon>
        <taxon>Fusobacteriales</taxon>
        <taxon>Fusobacteriaceae</taxon>
        <taxon>Propionigenium</taxon>
    </lineage>
</organism>
<dbReference type="AlphaFoldDB" id="A0A9W6GK59"/>
<reference evidence="2" key="1">
    <citation type="submission" date="2022-12" db="EMBL/GenBank/DDBJ databases">
        <title>Reference genome sequencing for broad-spectrum identification of bacterial and archaeal isolates by mass spectrometry.</title>
        <authorList>
            <person name="Sekiguchi Y."/>
            <person name="Tourlousse D.M."/>
        </authorList>
    </citation>
    <scope>NUCLEOTIDE SEQUENCE</scope>
    <source>
        <strain evidence="2">10succ1</strain>
    </source>
</reference>
<protein>
    <submittedName>
        <fullName evidence="2">Uncharacterized protein</fullName>
    </submittedName>
</protein>